<evidence type="ECO:0000313" key="4">
    <source>
        <dbReference type="EMBL" id="KDS52847.1"/>
    </source>
</evidence>
<dbReference type="Pfam" id="PF05272">
    <property type="entry name" value="VapE-like_dom"/>
    <property type="match status" value="1"/>
</dbReference>
<reference evidence="4 5" key="1">
    <citation type="submission" date="2014-04" db="EMBL/GenBank/DDBJ databases">
        <authorList>
            <person name="Sears C."/>
            <person name="Carroll K."/>
            <person name="Sack B.R."/>
            <person name="Qadri F."/>
            <person name="Myers L.L."/>
            <person name="Chung G.-T."/>
            <person name="Escheverria P."/>
            <person name="Fraser C.M."/>
            <person name="Sadzewicz L."/>
            <person name="Shefchek K.A."/>
            <person name="Tallon L."/>
            <person name="Das S.P."/>
            <person name="Daugherty S."/>
            <person name="Mongodin E.F."/>
        </authorList>
    </citation>
    <scope>NUCLEOTIDE SEQUENCE [LARGE SCALE GENOMIC DNA]</scope>
    <source>
        <strain evidence="4 5">3975 RP4</strain>
    </source>
</reference>
<evidence type="ECO:0000259" key="3">
    <source>
        <dbReference type="Pfam" id="PF12990"/>
    </source>
</evidence>
<dbReference type="InterPro" id="IPR007936">
    <property type="entry name" value="VapE-like_dom"/>
</dbReference>
<dbReference type="EMBL" id="JNHM01000033">
    <property type="protein sequence ID" value="KDS52847.1"/>
    <property type="molecule type" value="Genomic_DNA"/>
</dbReference>
<dbReference type="Proteomes" id="UP000027661">
    <property type="component" value="Unassembled WGS sequence"/>
</dbReference>
<organism evidence="4 5">
    <name type="scientific">Phocaeicola vulgatus str. 3975 RP4</name>
    <dbReference type="NCBI Taxonomy" id="1339352"/>
    <lineage>
        <taxon>Bacteria</taxon>
        <taxon>Pseudomonadati</taxon>
        <taxon>Bacteroidota</taxon>
        <taxon>Bacteroidia</taxon>
        <taxon>Bacteroidales</taxon>
        <taxon>Bacteroidaceae</taxon>
        <taxon>Phocaeicola</taxon>
    </lineage>
</organism>
<evidence type="ECO:0000256" key="1">
    <source>
        <dbReference type="SAM" id="MobiDB-lite"/>
    </source>
</evidence>
<dbReference type="Pfam" id="PF12990">
    <property type="entry name" value="DUF3874"/>
    <property type="match status" value="1"/>
</dbReference>
<comment type="caution">
    <text evidence="4">The sequence shown here is derived from an EMBL/GenBank/DDBJ whole genome shotgun (WGS) entry which is preliminary data.</text>
</comment>
<dbReference type="PANTHER" id="PTHR34985:SF1">
    <property type="entry name" value="SLR0554 PROTEIN"/>
    <property type="match status" value="1"/>
</dbReference>
<sequence length="418" mass="48863">MMKEMIRKVMEWCKLWNGEAATAKQADPSSDKREKEQAADNREVQDRLENYLWKHYEFRFNVLTEQPEYCAKGQGTDTPYKMVTQRTLNTLCLEAHRHRINCWDKDVSRLLHSERLEDYHPFLTYMDTLPQWDGVDRVTPLAQRISKKAFWINGFHRWMLGMAAQWAGRMDRCANAVAPMLVSRMQGKCKSTFCQLLMPDGLRDYYTDSFELTGQSGCEQKLAQFGLINLDEYDRLSPQKLPLLKTLMQMKKLDFRKSHRSSYSHLPRMASFIGTSNHKDLLTDPTGSRRYLCAEVKEKIDCTPLEHKQLFAQLKAELEGGERYWFSAEEEAELQLRNREFYAMPVEQEVFYRCFRLPEAGEEFKLYSASVIFTILQSRYPAAMRGMTVVRFGKMMSAMGAERMHTEKGNLYKVVLAA</sequence>
<gene>
    <name evidence="4" type="ORF">M099_2843</name>
</gene>
<feature type="region of interest" description="Disordered" evidence="1">
    <location>
        <begin position="23"/>
        <end position="42"/>
    </location>
</feature>
<evidence type="ECO:0000313" key="5">
    <source>
        <dbReference type="Proteomes" id="UP000027661"/>
    </source>
</evidence>
<feature type="compositionally biased region" description="Basic and acidic residues" evidence="1">
    <location>
        <begin position="29"/>
        <end position="42"/>
    </location>
</feature>
<dbReference type="PANTHER" id="PTHR34985">
    <property type="entry name" value="SLR0554 PROTEIN"/>
    <property type="match status" value="1"/>
</dbReference>
<evidence type="ECO:0000259" key="2">
    <source>
        <dbReference type="Pfam" id="PF05272"/>
    </source>
</evidence>
<proteinExistence type="predicted"/>
<feature type="domain" description="DUF3874" evidence="3">
    <location>
        <begin position="345"/>
        <end position="414"/>
    </location>
</feature>
<dbReference type="RefSeq" id="WP_032953061.1">
    <property type="nucleotide sequence ID" value="NZ_JNHM01000033.1"/>
</dbReference>
<name>A0A069SET5_PHOVU</name>
<accession>A0A069SET5</accession>
<feature type="domain" description="Virulence-associated protein E-like" evidence="2">
    <location>
        <begin position="128"/>
        <end position="341"/>
    </location>
</feature>
<dbReference type="InterPro" id="IPR024450">
    <property type="entry name" value="DUF3874"/>
</dbReference>
<dbReference type="PATRIC" id="fig|1339352.3.peg.2734"/>
<dbReference type="AlphaFoldDB" id="A0A069SET5"/>
<protein>
    <submittedName>
        <fullName evidence="4">Uncharacterized protein</fullName>
    </submittedName>
</protein>